<gene>
    <name evidence="3" type="ORF">M0G41_11075</name>
</gene>
<evidence type="ECO:0000256" key="2">
    <source>
        <dbReference type="SAM" id="Phobius"/>
    </source>
</evidence>
<feature type="region of interest" description="Disordered" evidence="1">
    <location>
        <begin position="459"/>
        <end position="497"/>
    </location>
</feature>
<accession>A0ABT0GIN4</accession>
<sequence length="708" mass="77801">MTPAPQRWLAGLRRRALIAGLLPLAPWLMVAMIAAAAPAIGEPHPAFWIGFLLLAALCALRLNRQLRRLRPAWLLARLDDLRPELEDSAALLAANESDLSPLQRLQRRRVQQRVETLAAPGIGQRWPWRALLVSAALALLAGYAPRPISSAPPERPPAVVADPATPVVAQAMTVRVTVRPPAYTGLPDREGERLDLQVEQDAEVRWSLGIAPPPGQVRLRFVDGSELVLARQGDRFEAARAFARSTLYRVEVDGTDDIGGDRLHRLEVTPDRAPRLRVIAPERSLTVLDTEQRRWNLEFEAEDDHGIAGADLTLTLAQGSGEQVTVSERRIQLTGEGDARRRRYAHSIDLRAVGFARGDDLIARLEVRDNRRPEAQSSRSPALILRWPNPQASEGSGVEGLVQRTLPAYFRSQRQIIIDTEALIAERPRLEDDRVLDRSDALGVDQRILRMRYGQFLGEESEAGELPGSGPREDPDEDSHGQDHHEDDGHDHGGAEAAAAGFGEAGNLVEEVGHVHDIAEAATLLDPRTRSLLRAALSEMWQAEGRLRLGQPEAALPFEYRALELIKQVQQANRIYLARVGLELPPVDFSRRLSGEDRPRALPRDRLLVARESGPPLAEWWQALADGGEPPLDLMAAWIGSGPQALDDPLAALAELDALRRDPACAECRARLQRLLWPALAQPAAAPAARDLGGAAGARYLDGLEQTP</sequence>
<evidence type="ECO:0000256" key="1">
    <source>
        <dbReference type="SAM" id="MobiDB-lite"/>
    </source>
</evidence>
<dbReference type="EMBL" id="JALNMH010000008">
    <property type="protein sequence ID" value="MCK7594212.1"/>
    <property type="molecule type" value="Genomic_DNA"/>
</dbReference>
<evidence type="ECO:0000313" key="3">
    <source>
        <dbReference type="EMBL" id="MCK7594212.1"/>
    </source>
</evidence>
<comment type="caution">
    <text evidence="3">The sequence shown here is derived from an EMBL/GenBank/DDBJ whole genome shotgun (WGS) entry which is preliminary data.</text>
</comment>
<reference evidence="3" key="1">
    <citation type="submission" date="2022-04" db="EMBL/GenBank/DDBJ databases">
        <title>Lysobacter sp. CAU 1642 isolated from sea sand.</title>
        <authorList>
            <person name="Kim W."/>
        </authorList>
    </citation>
    <scope>NUCLEOTIDE SEQUENCE</scope>
    <source>
        <strain evidence="3">CAU 1642</strain>
    </source>
</reference>
<name>A0ABT0GIN4_9GAMM</name>
<keyword evidence="4" id="KW-1185">Reference proteome</keyword>
<dbReference type="RefSeq" id="WP_248209256.1">
    <property type="nucleotide sequence ID" value="NZ_JALNMH010000008.1"/>
</dbReference>
<protein>
    <submittedName>
        <fullName evidence="3">DUF4175 domain-containing protein</fullName>
    </submittedName>
</protein>
<keyword evidence="2" id="KW-0472">Membrane</keyword>
<dbReference type="Proteomes" id="UP001431449">
    <property type="component" value="Unassembled WGS sequence"/>
</dbReference>
<keyword evidence="2" id="KW-0812">Transmembrane</keyword>
<evidence type="ECO:0000313" key="4">
    <source>
        <dbReference type="Proteomes" id="UP001431449"/>
    </source>
</evidence>
<feature type="transmembrane region" description="Helical" evidence="2">
    <location>
        <begin position="46"/>
        <end position="63"/>
    </location>
</feature>
<keyword evidence="2" id="KW-1133">Transmembrane helix</keyword>
<feature type="transmembrane region" description="Helical" evidence="2">
    <location>
        <begin position="126"/>
        <end position="144"/>
    </location>
</feature>
<organism evidence="3 4">
    <name type="scientific">Pseudomarimonas salicorniae</name>
    <dbReference type="NCBI Taxonomy" id="2933270"/>
    <lineage>
        <taxon>Bacteria</taxon>
        <taxon>Pseudomonadati</taxon>
        <taxon>Pseudomonadota</taxon>
        <taxon>Gammaproteobacteria</taxon>
        <taxon>Lysobacterales</taxon>
        <taxon>Lysobacteraceae</taxon>
        <taxon>Pseudomarimonas</taxon>
    </lineage>
</organism>
<feature type="compositionally biased region" description="Basic and acidic residues" evidence="1">
    <location>
        <begin position="478"/>
        <end position="494"/>
    </location>
</feature>
<proteinExistence type="predicted"/>